<gene>
    <name evidence="17" type="ORF">J0I24_03185</name>
</gene>
<dbReference type="InterPro" id="IPR005467">
    <property type="entry name" value="His_kinase_dom"/>
</dbReference>
<dbReference type="InterPro" id="IPR036890">
    <property type="entry name" value="HATPase_C_sf"/>
</dbReference>
<dbReference type="SMART" id="SM00388">
    <property type="entry name" value="HisKA"/>
    <property type="match status" value="1"/>
</dbReference>
<sequence>MKSLRARLLLLLSVAVTLAALVQAVAVFRNAMNEADAVFDYHLQQLALSLASGDMGLPGFGPNVSAGNDVDYVVQVWAPDGKRIYVSRPRSELPSQAVLGYTNVQVGGEQWRVYSMQAGGRTIQVGQSTATRQALALGFALRSIWPMAVIAPLLLLAVAWVVRRSLRPLSDLSRELENRAATSFDPLDPHPVISEMQPVVRAMNGLFSRTRQAFDTQRMFVADAAHELRSPLAALKVQVQMLGRAHDDAQRGVALARLESGIDRASHLVEQLLLLARNESGAEEALTAVSLLDTARLALSDTAELAQTRGVDAGMEDAEDCTVLAPASGLRILVRNLVDNALRYTPTGGRVDVRVRCEMQPAPPAAQATDGTAAPRRMAVLEVDDSGPGIPPEDRDRVFDRFYRRENAPPGGSGLGLAIVRSVAERCDARIELDTSPLGGLRVRVIFASAGHTLPR</sequence>
<comment type="caution">
    <text evidence="17">The sequence shown here is derived from an EMBL/GenBank/DDBJ whole genome shotgun (WGS) entry which is preliminary data.</text>
</comment>
<protein>
    <recommendedName>
        <fullName evidence="3">histidine kinase</fullName>
        <ecNumber evidence="3">2.7.13.3</ecNumber>
    </recommendedName>
</protein>
<dbReference type="GO" id="GO:0005524">
    <property type="term" value="F:ATP binding"/>
    <property type="evidence" value="ECO:0007669"/>
    <property type="project" value="UniProtKB-KW"/>
</dbReference>
<keyword evidence="6 13" id="KW-0812">Transmembrane</keyword>
<dbReference type="PROSITE" id="PS50885">
    <property type="entry name" value="HAMP"/>
    <property type="match status" value="1"/>
</dbReference>
<comment type="subcellular location">
    <subcellularLocation>
        <location evidence="2">Membrane</location>
        <topology evidence="2">Multi-pass membrane protein</topology>
    </subcellularLocation>
</comment>
<dbReference type="Pfam" id="PF00512">
    <property type="entry name" value="HisKA"/>
    <property type="match status" value="1"/>
</dbReference>
<dbReference type="GO" id="GO:0000155">
    <property type="term" value="F:phosphorelay sensor kinase activity"/>
    <property type="evidence" value="ECO:0007669"/>
    <property type="project" value="InterPro"/>
</dbReference>
<evidence type="ECO:0000256" key="2">
    <source>
        <dbReference type="ARBA" id="ARBA00004141"/>
    </source>
</evidence>
<feature type="transmembrane region" description="Helical" evidence="13">
    <location>
        <begin position="144"/>
        <end position="162"/>
    </location>
</feature>
<feature type="domain" description="HAMP" evidence="16">
    <location>
        <begin position="163"/>
        <end position="215"/>
    </location>
</feature>
<dbReference type="GO" id="GO:0005886">
    <property type="term" value="C:plasma membrane"/>
    <property type="evidence" value="ECO:0007669"/>
    <property type="project" value="TreeGrafter"/>
</dbReference>
<feature type="domain" description="Histidine kinase" evidence="15">
    <location>
        <begin position="223"/>
        <end position="451"/>
    </location>
</feature>
<dbReference type="InterPro" id="IPR004358">
    <property type="entry name" value="Sig_transdc_His_kin-like_C"/>
</dbReference>
<keyword evidence="14" id="KW-0732">Signal</keyword>
<evidence type="ECO:0000256" key="3">
    <source>
        <dbReference type="ARBA" id="ARBA00012438"/>
    </source>
</evidence>
<keyword evidence="11" id="KW-0902">Two-component regulatory system</keyword>
<evidence type="ECO:0000256" key="9">
    <source>
        <dbReference type="ARBA" id="ARBA00022840"/>
    </source>
</evidence>
<dbReference type="InterPro" id="IPR003660">
    <property type="entry name" value="HAMP_dom"/>
</dbReference>
<name>A0A8I1MUW7_THIA3</name>
<dbReference type="PANTHER" id="PTHR45436:SF14">
    <property type="entry name" value="SENSOR PROTEIN QSEC"/>
    <property type="match status" value="1"/>
</dbReference>
<dbReference type="PRINTS" id="PR00344">
    <property type="entry name" value="BCTRLSENSOR"/>
</dbReference>
<dbReference type="Proteomes" id="UP000664800">
    <property type="component" value="Unassembled WGS sequence"/>
</dbReference>
<dbReference type="Gene3D" id="1.10.287.130">
    <property type="match status" value="1"/>
</dbReference>
<evidence type="ECO:0000256" key="1">
    <source>
        <dbReference type="ARBA" id="ARBA00000085"/>
    </source>
</evidence>
<evidence type="ECO:0000256" key="5">
    <source>
        <dbReference type="ARBA" id="ARBA00022679"/>
    </source>
</evidence>
<evidence type="ECO:0000256" key="14">
    <source>
        <dbReference type="SAM" id="SignalP"/>
    </source>
</evidence>
<proteinExistence type="predicted"/>
<keyword evidence="10 13" id="KW-1133">Transmembrane helix</keyword>
<evidence type="ECO:0000256" key="6">
    <source>
        <dbReference type="ARBA" id="ARBA00022692"/>
    </source>
</evidence>
<dbReference type="InterPro" id="IPR050428">
    <property type="entry name" value="TCS_sensor_his_kinase"/>
</dbReference>
<evidence type="ECO:0000256" key="12">
    <source>
        <dbReference type="ARBA" id="ARBA00023136"/>
    </source>
</evidence>
<evidence type="ECO:0000256" key="11">
    <source>
        <dbReference type="ARBA" id="ARBA00023012"/>
    </source>
</evidence>
<evidence type="ECO:0000259" key="15">
    <source>
        <dbReference type="PROSITE" id="PS50109"/>
    </source>
</evidence>
<dbReference type="EMBL" id="JAFKMR010000011">
    <property type="protein sequence ID" value="MBN8743290.1"/>
    <property type="molecule type" value="Genomic_DNA"/>
</dbReference>
<comment type="catalytic activity">
    <reaction evidence="1">
        <text>ATP + protein L-histidine = ADP + protein N-phospho-L-histidine.</text>
        <dbReference type="EC" id="2.7.13.3"/>
    </reaction>
</comment>
<dbReference type="AlphaFoldDB" id="A0A8I1MUW7"/>
<dbReference type="CDD" id="cd00082">
    <property type="entry name" value="HisKA"/>
    <property type="match status" value="1"/>
</dbReference>
<organism evidence="17 18">
    <name type="scientific">Thiomonas arsenitoxydans (strain DSM 22701 / CIP 110005 / 3As)</name>
    <dbReference type="NCBI Taxonomy" id="426114"/>
    <lineage>
        <taxon>Bacteria</taxon>
        <taxon>Pseudomonadati</taxon>
        <taxon>Pseudomonadota</taxon>
        <taxon>Betaproteobacteria</taxon>
        <taxon>Burkholderiales</taxon>
        <taxon>Thiomonas</taxon>
    </lineage>
</organism>
<dbReference type="PANTHER" id="PTHR45436">
    <property type="entry name" value="SENSOR HISTIDINE KINASE YKOH"/>
    <property type="match status" value="1"/>
</dbReference>
<keyword evidence="7" id="KW-0547">Nucleotide-binding</keyword>
<dbReference type="RefSeq" id="WP_276727869.1">
    <property type="nucleotide sequence ID" value="NZ_DAIPFP010000003.1"/>
</dbReference>
<evidence type="ECO:0000259" key="16">
    <source>
        <dbReference type="PROSITE" id="PS50885"/>
    </source>
</evidence>
<dbReference type="Pfam" id="PF02518">
    <property type="entry name" value="HATPase_c"/>
    <property type="match status" value="1"/>
</dbReference>
<reference evidence="17" key="1">
    <citation type="submission" date="2021-02" db="EMBL/GenBank/DDBJ databases">
        <title>Thiocyanate and organic carbon inputs drive convergent selection for specific autotrophic Afipia and Thiobacillus strains within complex microbiomes.</title>
        <authorList>
            <person name="Huddy R.J."/>
            <person name="Sachdeva R."/>
            <person name="Kadzinga F."/>
            <person name="Kantor R.S."/>
            <person name="Harrison S.T.L."/>
            <person name="Banfield J.F."/>
        </authorList>
    </citation>
    <scope>NUCLEOTIDE SEQUENCE</scope>
    <source>
        <strain evidence="17">SCN18_13_7_16_R3_B_64_19</strain>
    </source>
</reference>
<dbReference type="SUPFAM" id="SSF47384">
    <property type="entry name" value="Homodimeric domain of signal transducing histidine kinase"/>
    <property type="match status" value="1"/>
</dbReference>
<evidence type="ECO:0000256" key="13">
    <source>
        <dbReference type="SAM" id="Phobius"/>
    </source>
</evidence>
<keyword evidence="12 13" id="KW-0472">Membrane</keyword>
<dbReference type="SMART" id="SM00387">
    <property type="entry name" value="HATPase_c"/>
    <property type="match status" value="1"/>
</dbReference>
<keyword evidence="4" id="KW-0597">Phosphoprotein</keyword>
<dbReference type="Gene3D" id="3.30.565.10">
    <property type="entry name" value="Histidine kinase-like ATPase, C-terminal domain"/>
    <property type="match status" value="1"/>
</dbReference>
<keyword evidence="9" id="KW-0067">ATP-binding</keyword>
<dbReference type="EC" id="2.7.13.3" evidence="3"/>
<evidence type="ECO:0000256" key="7">
    <source>
        <dbReference type="ARBA" id="ARBA00022741"/>
    </source>
</evidence>
<dbReference type="InterPro" id="IPR036097">
    <property type="entry name" value="HisK_dim/P_sf"/>
</dbReference>
<feature type="signal peptide" evidence="14">
    <location>
        <begin position="1"/>
        <end position="19"/>
    </location>
</feature>
<evidence type="ECO:0000313" key="17">
    <source>
        <dbReference type="EMBL" id="MBN8743290.1"/>
    </source>
</evidence>
<dbReference type="CDD" id="cd00075">
    <property type="entry name" value="HATPase"/>
    <property type="match status" value="1"/>
</dbReference>
<evidence type="ECO:0000256" key="10">
    <source>
        <dbReference type="ARBA" id="ARBA00022989"/>
    </source>
</evidence>
<feature type="chain" id="PRO_5034605071" description="histidine kinase" evidence="14">
    <location>
        <begin position="20"/>
        <end position="456"/>
    </location>
</feature>
<accession>A0A8I1MUW7</accession>
<evidence type="ECO:0000256" key="4">
    <source>
        <dbReference type="ARBA" id="ARBA00022553"/>
    </source>
</evidence>
<dbReference type="InterPro" id="IPR003661">
    <property type="entry name" value="HisK_dim/P_dom"/>
</dbReference>
<evidence type="ECO:0000313" key="18">
    <source>
        <dbReference type="Proteomes" id="UP000664800"/>
    </source>
</evidence>
<dbReference type="InterPro" id="IPR003594">
    <property type="entry name" value="HATPase_dom"/>
</dbReference>
<keyword evidence="8 17" id="KW-0418">Kinase</keyword>
<evidence type="ECO:0000256" key="8">
    <source>
        <dbReference type="ARBA" id="ARBA00022777"/>
    </source>
</evidence>
<dbReference type="PROSITE" id="PS50109">
    <property type="entry name" value="HIS_KIN"/>
    <property type="match status" value="1"/>
</dbReference>
<keyword evidence="5" id="KW-0808">Transferase</keyword>
<dbReference type="SUPFAM" id="SSF55874">
    <property type="entry name" value="ATPase domain of HSP90 chaperone/DNA topoisomerase II/histidine kinase"/>
    <property type="match status" value="1"/>
</dbReference>